<feature type="compositionally biased region" description="Basic and acidic residues" evidence="1">
    <location>
        <begin position="93"/>
        <end position="108"/>
    </location>
</feature>
<sequence>MGTYEDDYGASEGATEHPQAAAGAPCAAQGSRGKITTRPSRESILQSYASQDEMRARNARLRSQQAAQSTAASAAQRNADRLARQEALAAQQREQEAYRAQREADRAARRAQRGGTPPTASAPATRRTRVVPPLSSQESYDLTRSSMESYERARASRDALSETRRGRALNREVIDGRGSIDSRTFNESHQISAYSRDERDRHDPMVDTVEARTTWRSRAGQGFDGAVDPAGAHAMPAPLRPRGSRASDVGFSGVMSGRANYSAPASGPLAALPTFLKVTIPVIVILLAVIIYLVVF</sequence>
<keyword evidence="2" id="KW-1133">Transmembrane helix</keyword>
<gene>
    <name evidence="3" type="ORF">F8D48_08945</name>
</gene>
<feature type="compositionally biased region" description="Polar residues" evidence="1">
    <location>
        <begin position="134"/>
        <end position="148"/>
    </location>
</feature>
<dbReference type="AlphaFoldDB" id="A0A7C8FWC4"/>
<evidence type="ECO:0000256" key="2">
    <source>
        <dbReference type="SAM" id="Phobius"/>
    </source>
</evidence>
<reference evidence="3 4" key="1">
    <citation type="submission" date="2019-09" db="EMBL/GenBank/DDBJ databases">
        <title>Whole genome shotgun sequencing (WGS) of Ellagibacter isourolithinifaciens DSM 104140(T) and Adlercreutzia muris DSM 29508(T).</title>
        <authorList>
            <person name="Stoll D.A."/>
            <person name="Danylec N."/>
            <person name="Huch M."/>
        </authorList>
    </citation>
    <scope>NUCLEOTIDE SEQUENCE [LARGE SCALE GENOMIC DNA]</scope>
    <source>
        <strain evidence="3 4">DSM 29508</strain>
    </source>
</reference>
<organism evidence="3 4">
    <name type="scientific">Adlercreutzia muris</name>
    <dbReference type="NCBI Taxonomy" id="1796610"/>
    <lineage>
        <taxon>Bacteria</taxon>
        <taxon>Bacillati</taxon>
        <taxon>Actinomycetota</taxon>
        <taxon>Coriobacteriia</taxon>
        <taxon>Eggerthellales</taxon>
        <taxon>Eggerthellaceae</taxon>
        <taxon>Adlercreutzia</taxon>
    </lineage>
</organism>
<protein>
    <submittedName>
        <fullName evidence="3">Uncharacterized protein</fullName>
    </submittedName>
</protein>
<dbReference type="RefSeq" id="WP_135970100.1">
    <property type="nucleotide sequence ID" value="NZ_CAKODJ010000027.1"/>
</dbReference>
<feature type="region of interest" description="Disordered" evidence="1">
    <location>
        <begin position="1"/>
        <end position="163"/>
    </location>
</feature>
<proteinExistence type="predicted"/>
<evidence type="ECO:0000313" key="3">
    <source>
        <dbReference type="EMBL" id="KAB1643357.1"/>
    </source>
</evidence>
<feature type="transmembrane region" description="Helical" evidence="2">
    <location>
        <begin position="275"/>
        <end position="295"/>
    </location>
</feature>
<evidence type="ECO:0000313" key="4">
    <source>
        <dbReference type="Proteomes" id="UP000479639"/>
    </source>
</evidence>
<dbReference type="EMBL" id="WAJS01000028">
    <property type="protein sequence ID" value="KAB1643357.1"/>
    <property type="molecule type" value="Genomic_DNA"/>
</dbReference>
<feature type="compositionally biased region" description="Basic and acidic residues" evidence="1">
    <location>
        <begin position="149"/>
        <end position="163"/>
    </location>
</feature>
<feature type="compositionally biased region" description="Low complexity" evidence="1">
    <location>
        <begin position="61"/>
        <end position="77"/>
    </location>
</feature>
<keyword evidence="2" id="KW-0812">Transmembrane</keyword>
<keyword evidence="4" id="KW-1185">Reference proteome</keyword>
<name>A0A7C8FWC4_9ACTN</name>
<accession>A0A7C8FWC4</accession>
<keyword evidence="2" id="KW-0472">Membrane</keyword>
<feature type="compositionally biased region" description="Low complexity" evidence="1">
    <location>
        <begin position="18"/>
        <end position="30"/>
    </location>
</feature>
<comment type="caution">
    <text evidence="3">The sequence shown here is derived from an EMBL/GenBank/DDBJ whole genome shotgun (WGS) entry which is preliminary data.</text>
</comment>
<dbReference type="Proteomes" id="UP000479639">
    <property type="component" value="Unassembled WGS sequence"/>
</dbReference>
<evidence type="ECO:0000256" key="1">
    <source>
        <dbReference type="SAM" id="MobiDB-lite"/>
    </source>
</evidence>